<organism evidence="4 5">
    <name type="scientific">Littorina saxatilis</name>
    <dbReference type="NCBI Taxonomy" id="31220"/>
    <lineage>
        <taxon>Eukaryota</taxon>
        <taxon>Metazoa</taxon>
        <taxon>Spiralia</taxon>
        <taxon>Lophotrochozoa</taxon>
        <taxon>Mollusca</taxon>
        <taxon>Gastropoda</taxon>
        <taxon>Caenogastropoda</taxon>
        <taxon>Littorinimorpha</taxon>
        <taxon>Littorinoidea</taxon>
        <taxon>Littorinidae</taxon>
        <taxon>Littorina</taxon>
    </lineage>
</organism>
<evidence type="ECO:0000256" key="1">
    <source>
        <dbReference type="ARBA" id="ARBA00005771"/>
    </source>
</evidence>
<evidence type="ECO:0000313" key="4">
    <source>
        <dbReference type="EMBL" id="KAK7090290.1"/>
    </source>
</evidence>
<feature type="domain" description="Sulfotransferase" evidence="3">
    <location>
        <begin position="40"/>
        <end position="288"/>
    </location>
</feature>
<dbReference type="AlphaFoldDB" id="A0AAN9G191"/>
<dbReference type="InterPro" id="IPR000863">
    <property type="entry name" value="Sulfotransferase_dom"/>
</dbReference>
<dbReference type="InterPro" id="IPR027417">
    <property type="entry name" value="P-loop_NTPase"/>
</dbReference>
<comment type="caution">
    <text evidence="4">The sequence shown here is derived from an EMBL/GenBank/DDBJ whole genome shotgun (WGS) entry which is preliminary data.</text>
</comment>
<dbReference type="EMBL" id="JBAMIC010000024">
    <property type="protein sequence ID" value="KAK7090290.1"/>
    <property type="molecule type" value="Genomic_DNA"/>
</dbReference>
<evidence type="ECO:0000256" key="2">
    <source>
        <dbReference type="ARBA" id="ARBA00022679"/>
    </source>
</evidence>
<evidence type="ECO:0000259" key="3">
    <source>
        <dbReference type="Pfam" id="PF00685"/>
    </source>
</evidence>
<dbReference type="Gene3D" id="3.40.50.300">
    <property type="entry name" value="P-loop containing nucleotide triphosphate hydrolases"/>
    <property type="match status" value="1"/>
</dbReference>
<comment type="similarity">
    <text evidence="1">Belongs to the sulfotransferase 1 family.</text>
</comment>
<dbReference type="Pfam" id="PF00685">
    <property type="entry name" value="Sulfotransfer_1"/>
    <property type="match status" value="1"/>
</dbReference>
<evidence type="ECO:0000313" key="5">
    <source>
        <dbReference type="Proteomes" id="UP001374579"/>
    </source>
</evidence>
<dbReference type="PANTHER" id="PTHR11783">
    <property type="entry name" value="SULFOTRANSFERASE SULT"/>
    <property type="match status" value="1"/>
</dbReference>
<dbReference type="Proteomes" id="UP001374579">
    <property type="component" value="Unassembled WGS sequence"/>
</dbReference>
<keyword evidence="5" id="KW-1185">Reference proteome</keyword>
<accession>A0AAN9G191</accession>
<keyword evidence="2" id="KW-0808">Transferase</keyword>
<protein>
    <recommendedName>
        <fullName evidence="3">Sulfotransferase domain-containing protein</fullName>
    </recommendedName>
</protein>
<dbReference type="GO" id="GO:0008146">
    <property type="term" value="F:sulfotransferase activity"/>
    <property type="evidence" value="ECO:0007669"/>
    <property type="project" value="InterPro"/>
</dbReference>
<proteinExistence type="inferred from homology"/>
<dbReference type="SUPFAM" id="SSF52540">
    <property type="entry name" value="P-loop containing nucleoside triphosphate hydrolases"/>
    <property type="match status" value="1"/>
</dbReference>
<sequence>MEKSFSHKLPGEHVYKGVLFFGYSPPGALDAVKDLQVREDDVFIVTYPKAGTTWLQEILWLIMHDGDFARATSTPVYLRSPFIEFKDDVLGEDGLDLANKIDSPRVLKTHLQHSFMPMETNKKNCKIVVLFRNPKDVCTSYFHFYRSSSSFGQFKGTWPDFLDMFLAGHVDHGSWFDFTASWWQQRNRDNVYLMYYEHLKENTLAELEKLAQFVGKGQLSTDLLSHIAEHCSFGQMKTNPMTNHLDVYSINSHISPLLRKGEIGDWRTQFTVEQDEIFNRVYAEKLGHLDIPFQYRPTESIGHGH</sequence>
<name>A0AAN9G191_9CAEN</name>
<dbReference type="FunFam" id="3.40.50.300:FF:000433">
    <property type="entry name" value="Estrogen sulfotransferase"/>
    <property type="match status" value="1"/>
</dbReference>
<reference evidence="4 5" key="1">
    <citation type="submission" date="2024-02" db="EMBL/GenBank/DDBJ databases">
        <title>Chromosome-scale genome assembly of the rough periwinkle Littorina saxatilis.</title>
        <authorList>
            <person name="De Jode A."/>
            <person name="Faria R."/>
            <person name="Formenti G."/>
            <person name="Sims Y."/>
            <person name="Smith T.P."/>
            <person name="Tracey A."/>
            <person name="Wood J.M.D."/>
            <person name="Zagrodzka Z.B."/>
            <person name="Johannesson K."/>
            <person name="Butlin R.K."/>
            <person name="Leder E.H."/>
        </authorList>
    </citation>
    <scope>NUCLEOTIDE SEQUENCE [LARGE SCALE GENOMIC DNA]</scope>
    <source>
        <strain evidence="4">Snail1</strain>
        <tissue evidence="4">Muscle</tissue>
    </source>
</reference>
<gene>
    <name evidence="4" type="ORF">V1264_010105</name>
</gene>